<accession>A0A396AGB7</accession>
<dbReference type="RefSeq" id="WP_118091790.1">
    <property type="nucleotide sequence ID" value="NZ_QSIQ01000001.1"/>
</dbReference>
<comment type="caution">
    <text evidence="2">The sequence shown here is derived from an EMBL/GenBank/DDBJ whole genome shotgun (WGS) entry which is preliminary data.</text>
</comment>
<reference evidence="2 3" key="1">
    <citation type="submission" date="2018-08" db="EMBL/GenBank/DDBJ databases">
        <title>A genome reference for cultivated species of the human gut microbiota.</title>
        <authorList>
            <person name="Zou Y."/>
            <person name="Xue W."/>
            <person name="Luo G."/>
        </authorList>
    </citation>
    <scope>NUCLEOTIDE SEQUENCE [LARGE SCALE GENOMIC DNA]</scope>
    <source>
        <strain evidence="2 3">AM32-8LB</strain>
    </source>
</reference>
<dbReference type="InterPro" id="IPR009279">
    <property type="entry name" value="Portal_Mu"/>
</dbReference>
<feature type="compositionally biased region" description="Basic residues" evidence="1">
    <location>
        <begin position="1"/>
        <end position="10"/>
    </location>
</feature>
<sequence length="522" mass="59512">MSKKKKNKNMKQKEFNPDVDTGIGRPVRASIAIGDPNDKYSNYPSNGLTPRRLARIFRAADEGDVREQMEMFEEMEEKDTHLFSQLQTRKLAVTGLDWEVQPFSDDERDKTIAEFIRDQLKNIEKFDDILMDLLDAIGKGISVMEIEWGVKEGHNVIEDITYVHPKKLIWDSLTDEMKICTKEFPSGVAFPENKFVIHRYKAKSGHESRNGVLRVVSWMYLFKNYDLKDWVSFCEVFGMPLRLGKYTAAASEADQRALMEAIYSLGTDAAGIIPDSTMIEFIESNKTTSVEIYEKLARYCDEQISKAILGQTLSSDSGGGSYAQGKVHNEVRHDLTAADAKALATTIRRDIIKPLVEYNFGYDVDAPLFTFASEETEDLKDTVTIYQTLNAMGLPISTEHIYNKFNIPKPEKGEELLKAPVSGQMTLPYPDMEQESLKDMPEQEQIDILTDEARKQTEQIFQKMMEPVLKMVDKYESLDALQTALKNADTLKEVYREMDSPDLEDIMHQAIYLSTLVGRSQQ</sequence>
<name>A0A396AGB7_9FIRM</name>
<dbReference type="Proteomes" id="UP000266391">
    <property type="component" value="Unassembled WGS sequence"/>
</dbReference>
<evidence type="ECO:0000313" key="3">
    <source>
        <dbReference type="Proteomes" id="UP000266391"/>
    </source>
</evidence>
<feature type="region of interest" description="Disordered" evidence="1">
    <location>
        <begin position="1"/>
        <end position="24"/>
    </location>
</feature>
<gene>
    <name evidence="2" type="ORF">DW813_00945</name>
</gene>
<organism evidence="2 3">
    <name type="scientific">Roseburia inulinivorans</name>
    <dbReference type="NCBI Taxonomy" id="360807"/>
    <lineage>
        <taxon>Bacteria</taxon>
        <taxon>Bacillati</taxon>
        <taxon>Bacillota</taxon>
        <taxon>Clostridia</taxon>
        <taxon>Lachnospirales</taxon>
        <taxon>Lachnospiraceae</taxon>
        <taxon>Roseburia</taxon>
    </lineage>
</organism>
<proteinExistence type="predicted"/>
<evidence type="ECO:0000313" key="2">
    <source>
        <dbReference type="EMBL" id="RHD06466.1"/>
    </source>
</evidence>
<dbReference type="AlphaFoldDB" id="A0A396AGB7"/>
<dbReference type="EMBL" id="QSIQ01000001">
    <property type="protein sequence ID" value="RHD06466.1"/>
    <property type="molecule type" value="Genomic_DNA"/>
</dbReference>
<protein>
    <submittedName>
        <fullName evidence="2">DUF935 domain-containing protein</fullName>
    </submittedName>
</protein>
<dbReference type="Pfam" id="PF06074">
    <property type="entry name" value="Portal_Mu"/>
    <property type="match status" value="1"/>
</dbReference>
<evidence type="ECO:0000256" key="1">
    <source>
        <dbReference type="SAM" id="MobiDB-lite"/>
    </source>
</evidence>